<comment type="caution">
    <text evidence="9">Lacks conserved residue(s) required for the propagation of feature annotation.</text>
</comment>
<feature type="transmembrane region" description="Helical" evidence="9">
    <location>
        <begin position="536"/>
        <end position="554"/>
    </location>
</feature>
<accession>A0A1G7IQJ9</accession>
<proteinExistence type="inferred from homology"/>
<evidence type="ECO:0000313" key="11">
    <source>
        <dbReference type="Proteomes" id="UP000182284"/>
    </source>
</evidence>
<dbReference type="InterPro" id="IPR004764">
    <property type="entry name" value="MdtF-like"/>
</dbReference>
<dbReference type="Gene3D" id="3.30.70.1440">
    <property type="entry name" value="Multidrug efflux transporter AcrB pore domain"/>
    <property type="match status" value="1"/>
</dbReference>
<dbReference type="Pfam" id="PF00873">
    <property type="entry name" value="ACR_tran"/>
    <property type="match status" value="1"/>
</dbReference>
<feature type="transmembrane region" description="Helical" evidence="9">
    <location>
        <begin position="470"/>
        <end position="497"/>
    </location>
</feature>
<dbReference type="FunFam" id="3.30.70.1430:FF:000002">
    <property type="entry name" value="Efflux pump membrane transporter"/>
    <property type="match status" value="1"/>
</dbReference>
<dbReference type="FunFam" id="3.30.2090.10:FF:000001">
    <property type="entry name" value="Efflux pump membrane transporter"/>
    <property type="match status" value="1"/>
</dbReference>
<dbReference type="RefSeq" id="WP_074642263.1">
    <property type="nucleotide sequence ID" value="NZ_FNBL01000002.1"/>
</dbReference>
<comment type="similarity">
    <text evidence="2 9">Belongs to the resistance-nodulation-cell division (RND) (TC 2.A.6) family.</text>
</comment>
<dbReference type="GO" id="GO:0005886">
    <property type="term" value="C:plasma membrane"/>
    <property type="evidence" value="ECO:0007669"/>
    <property type="project" value="UniProtKB-SubCell"/>
</dbReference>
<organism evidence="10 11">
    <name type="scientific">Celeribacter baekdonensis</name>
    <dbReference type="NCBI Taxonomy" id="875171"/>
    <lineage>
        <taxon>Bacteria</taxon>
        <taxon>Pseudomonadati</taxon>
        <taxon>Pseudomonadota</taxon>
        <taxon>Alphaproteobacteria</taxon>
        <taxon>Rhodobacterales</taxon>
        <taxon>Roseobacteraceae</taxon>
        <taxon>Celeribacter</taxon>
    </lineage>
</organism>
<evidence type="ECO:0000313" key="10">
    <source>
        <dbReference type="EMBL" id="SDF14885.1"/>
    </source>
</evidence>
<keyword evidence="5 9" id="KW-0997">Cell inner membrane</keyword>
<dbReference type="EMBL" id="FNBL01000002">
    <property type="protein sequence ID" value="SDF14885.1"/>
    <property type="molecule type" value="Genomic_DNA"/>
</dbReference>
<dbReference type="PANTHER" id="PTHR32063">
    <property type="match status" value="1"/>
</dbReference>
<evidence type="ECO:0000256" key="7">
    <source>
        <dbReference type="ARBA" id="ARBA00022989"/>
    </source>
</evidence>
<feature type="transmembrane region" description="Helical" evidence="9">
    <location>
        <begin position="438"/>
        <end position="458"/>
    </location>
</feature>
<dbReference type="OrthoDB" id="9807350at2"/>
<gene>
    <name evidence="10" type="ORF">SAMN04488117_102420</name>
</gene>
<evidence type="ECO:0000256" key="3">
    <source>
        <dbReference type="ARBA" id="ARBA00022448"/>
    </source>
</evidence>
<dbReference type="NCBIfam" id="TIGR00915">
    <property type="entry name" value="2A0602"/>
    <property type="match status" value="1"/>
</dbReference>
<dbReference type="Gene3D" id="3.30.70.1320">
    <property type="entry name" value="Multidrug efflux transporter AcrB pore domain like"/>
    <property type="match status" value="1"/>
</dbReference>
<feature type="transmembrane region" description="Helical" evidence="9">
    <location>
        <begin position="871"/>
        <end position="888"/>
    </location>
</feature>
<evidence type="ECO:0000256" key="5">
    <source>
        <dbReference type="ARBA" id="ARBA00022519"/>
    </source>
</evidence>
<protein>
    <recommendedName>
        <fullName evidence="9">Efflux pump membrane transporter</fullName>
    </recommendedName>
</protein>
<feature type="transmembrane region" description="Helical" evidence="9">
    <location>
        <begin position="895"/>
        <end position="915"/>
    </location>
</feature>
<dbReference type="InterPro" id="IPR001036">
    <property type="entry name" value="Acrflvin-R"/>
</dbReference>
<dbReference type="PRINTS" id="PR00702">
    <property type="entry name" value="ACRIFLAVINRP"/>
</dbReference>
<feature type="transmembrane region" description="Helical" evidence="9">
    <location>
        <begin position="366"/>
        <end position="386"/>
    </location>
</feature>
<keyword evidence="7 9" id="KW-1133">Transmembrane helix</keyword>
<feature type="transmembrane region" description="Helical" evidence="9">
    <location>
        <begin position="1002"/>
        <end position="1024"/>
    </location>
</feature>
<keyword evidence="8 9" id="KW-0472">Membrane</keyword>
<evidence type="ECO:0000256" key="9">
    <source>
        <dbReference type="RuleBase" id="RU364070"/>
    </source>
</evidence>
<evidence type="ECO:0000256" key="6">
    <source>
        <dbReference type="ARBA" id="ARBA00022692"/>
    </source>
</evidence>
<feature type="transmembrane region" description="Helical" evidence="9">
    <location>
        <begin position="921"/>
        <end position="942"/>
    </location>
</feature>
<dbReference type="GO" id="GO:0009636">
    <property type="term" value="P:response to toxic substance"/>
    <property type="evidence" value="ECO:0007669"/>
    <property type="project" value="UniProtKB-ARBA"/>
</dbReference>
<evidence type="ECO:0000256" key="1">
    <source>
        <dbReference type="ARBA" id="ARBA00004429"/>
    </source>
</evidence>
<dbReference type="Gene3D" id="3.30.2090.10">
    <property type="entry name" value="Multidrug efflux transporter AcrB TolC docking domain, DN and DC subdomains"/>
    <property type="match status" value="2"/>
</dbReference>
<dbReference type="SUPFAM" id="SSF82693">
    <property type="entry name" value="Multidrug efflux transporter AcrB pore domain, PN1, PN2, PC1 and PC2 subdomains"/>
    <property type="match status" value="3"/>
</dbReference>
<dbReference type="SUPFAM" id="SSF82866">
    <property type="entry name" value="Multidrug efflux transporter AcrB transmembrane domain"/>
    <property type="match status" value="2"/>
</dbReference>
<dbReference type="FunFam" id="3.30.70.1430:FF:000001">
    <property type="entry name" value="Efflux pump membrane transporter"/>
    <property type="match status" value="1"/>
</dbReference>
<dbReference type="AlphaFoldDB" id="A0A1G7IQJ9"/>
<keyword evidence="3 9" id="KW-0813">Transport</keyword>
<feature type="transmembrane region" description="Helical" evidence="9">
    <location>
        <begin position="12"/>
        <end position="33"/>
    </location>
</feature>
<keyword evidence="4" id="KW-1003">Cell membrane</keyword>
<dbReference type="GO" id="GO:0042910">
    <property type="term" value="F:xenobiotic transmembrane transporter activity"/>
    <property type="evidence" value="ECO:0007669"/>
    <property type="project" value="TreeGrafter"/>
</dbReference>
<feature type="transmembrane region" description="Helical" evidence="9">
    <location>
        <begin position="970"/>
        <end position="990"/>
    </location>
</feature>
<sequence length="1035" mass="110226">MARFFIDRPVFAWVISILIMGIGALSIVTLPIAQYPQIAPPSVSIHATYPGASAETVANTVTQVIEQQMTGLDGMRYMSSSSTSSGSASITMTFETGIDPDIAQVQVQNKLAQATALLPEAVQRQGVTVQKSSAGFLMVIGLISEDGQLDQADLADYLNTNLVDAFSRIEGVGGTQIFGAQYAMRIWLDPSKLAAFDMTPSDVVTAISSQNAQISAGAFGSLPSPEGQALNATITAQSLLKTPEDFRNIILRSEGGGGIVLLQDVARVEVGAENYSTIAQYNGNPASGMAIQLAPGANALDTSKLVREKIGEYAQYFPEGVSYVIPYDTTPFVEISIHEVQKTLMEAIVLVFFVMLLFLQNLRATLIPTLAVPVVLLGTFAILSLFGYSINVLTMLAMVLAIGLLVDDAIVVVENVERIMEEEGLSPREATRKSMDQITGALIGVALVLSAVFIPMAFFGGSTGVIYRQFSITIVSAMLLSVVVALTLTPALCATLLRGKDAHHTKRGPFGLFNRMFEKITGGYGATVGYTVRRPLRMLMIYAVMGGGIVWLFLQTPTGFLPDEDQGIMLALVQGPAGSTAENTAKANMQIQEYFLNAEKEAVDSIFTIVGFSFAGAGQNNGLAFVRLKDWDERLSPAQSVQAIAGRAYGAFMGIQEAMAFPIVPPAVTELGNVSGFDFYLQAPGGQTHEQLLEARNMLLGMAAQSPLIASARPSGLEDATQFKLDIDWRAAGAMGVSPTNVGNTLSIAMAGTYVNDFDDNGKTKRVYVQGEADARATPTDLQKWRVRNSTGDLVAFSNFSSERWVYGPQGLNRYNGIPAMQIQGSPAPGVSTGEAMAEIERLVGNLPPGFAVAWTGLSLEERDSGSQAPMLYALSLAAIFFCLAALYESWAIPFSVMLALPVGILGTLSTAYLFNFQNGVFFQVGLLTVIGLTGKNAILIVEFAREQYDAGANVIDAVLTAARQRFRPIIMTSLAFSLGVVPLVLSSGAGSGGRRAVGSAVLGGTIAGTVFGIIFVPLFFVLVMKVFGRKKPAA</sequence>
<keyword evidence="6 9" id="KW-0812">Transmembrane</keyword>
<name>A0A1G7IQJ9_9RHOB</name>
<dbReference type="InterPro" id="IPR027463">
    <property type="entry name" value="AcrB_DN_DC_subdom"/>
</dbReference>
<reference evidence="10 11" key="1">
    <citation type="submission" date="2016-10" db="EMBL/GenBank/DDBJ databases">
        <authorList>
            <person name="de Groot N.N."/>
        </authorList>
    </citation>
    <scope>NUCLEOTIDE SEQUENCE [LARGE SCALE GENOMIC DNA]</scope>
    <source>
        <strain evidence="10 11">DSM 27375</strain>
    </source>
</reference>
<dbReference type="GO" id="GO:0015562">
    <property type="term" value="F:efflux transmembrane transporter activity"/>
    <property type="evidence" value="ECO:0007669"/>
    <property type="project" value="InterPro"/>
</dbReference>
<evidence type="ECO:0000256" key="8">
    <source>
        <dbReference type="ARBA" id="ARBA00023136"/>
    </source>
</evidence>
<evidence type="ECO:0000256" key="2">
    <source>
        <dbReference type="ARBA" id="ARBA00010942"/>
    </source>
</evidence>
<dbReference type="Gene3D" id="1.20.1640.10">
    <property type="entry name" value="Multidrug efflux transporter AcrB transmembrane domain"/>
    <property type="match status" value="2"/>
</dbReference>
<dbReference type="SUPFAM" id="SSF82714">
    <property type="entry name" value="Multidrug efflux transporter AcrB TolC docking domain, DN and DC subdomains"/>
    <property type="match status" value="2"/>
</dbReference>
<dbReference type="Gene3D" id="3.30.70.1430">
    <property type="entry name" value="Multidrug efflux transporter AcrB pore domain"/>
    <property type="match status" value="2"/>
</dbReference>
<dbReference type="Proteomes" id="UP000182284">
    <property type="component" value="Unassembled WGS sequence"/>
</dbReference>
<feature type="transmembrane region" description="Helical" evidence="9">
    <location>
        <begin position="343"/>
        <end position="359"/>
    </location>
</feature>
<comment type="subcellular location">
    <subcellularLocation>
        <location evidence="1 9">Cell inner membrane</location>
        <topology evidence="1 9">Multi-pass membrane protein</topology>
    </subcellularLocation>
</comment>
<evidence type="ECO:0000256" key="4">
    <source>
        <dbReference type="ARBA" id="ARBA00022475"/>
    </source>
</evidence>
<dbReference type="PANTHER" id="PTHR32063:SF13">
    <property type="entry name" value="MULTIDRUG EFFLUX PUMP SUBUNIT ACRB-RELATED"/>
    <property type="match status" value="1"/>
</dbReference>
<dbReference type="NCBIfam" id="NF000282">
    <property type="entry name" value="RND_permease_1"/>
    <property type="match status" value="1"/>
</dbReference>
<dbReference type="FunFam" id="1.20.1640.10:FF:000001">
    <property type="entry name" value="Efflux pump membrane transporter"/>
    <property type="match status" value="1"/>
</dbReference>